<evidence type="ECO:0000256" key="1">
    <source>
        <dbReference type="SAM" id="SignalP"/>
    </source>
</evidence>
<reference evidence="2" key="1">
    <citation type="submission" date="2019-09" db="EMBL/GenBank/DDBJ databases">
        <title>Organ-specific transcriptomic study of the physiology of the cattle tick, Rhipicephalus microplus.</title>
        <authorList>
            <person name="Tirloni L."/>
            <person name="Braz G."/>
            <person name="Gandara A.C.P."/>
            <person name="Sabadin G.A."/>
            <person name="da Silva R.M."/>
            <person name="Guizzo M.G."/>
            <person name="Machado J.A."/>
            <person name="Costa E.P."/>
            <person name="Gomes H.F."/>
            <person name="Moraes J."/>
            <person name="Mota M.B.S."/>
            <person name="Mesquita R.D."/>
            <person name="Alvarenga P.H."/>
            <person name="Alves F."/>
            <person name="Seixas A."/>
            <person name="da Fonseca R.N."/>
            <person name="Fogaca A."/>
            <person name="Logullo C."/>
            <person name="Tanaka A."/>
            <person name="Daffre S."/>
            <person name="Termignoni C."/>
            <person name="Vaz I.S.Jr."/>
            <person name="Oliveira P.L."/>
            <person name="Ribeiro J.M."/>
        </authorList>
    </citation>
    <scope>NUCLEOTIDE SEQUENCE</scope>
    <source>
        <strain evidence="2">Porto Alegre</strain>
    </source>
</reference>
<feature type="signal peptide" evidence="1">
    <location>
        <begin position="1"/>
        <end position="28"/>
    </location>
</feature>
<accession>A0A6M2DBQ1</accession>
<dbReference type="AlphaFoldDB" id="A0A6M2DBQ1"/>
<dbReference type="EMBL" id="GHWJ01010393">
    <property type="protein sequence ID" value="NOV43130.1"/>
    <property type="molecule type" value="Transcribed_RNA"/>
</dbReference>
<evidence type="ECO:0000313" key="2">
    <source>
        <dbReference type="EMBL" id="NOV43130.1"/>
    </source>
</evidence>
<protein>
    <submittedName>
        <fullName evidence="2">Putative secreted protein ovary overexpressed</fullName>
    </submittedName>
</protein>
<proteinExistence type="predicted"/>
<keyword evidence="1" id="KW-0732">Signal</keyword>
<sequence length="85" mass="9724">MLFAQLDQPCHLFFRTKSLAWCLCLAAAICFKAKPETQVMDSLTHCPILSKYSDCGTSYWNTFSGTIHIPYCQCQHSITWEVTEL</sequence>
<organism evidence="2">
    <name type="scientific">Rhipicephalus microplus</name>
    <name type="common">Cattle tick</name>
    <name type="synonym">Boophilus microplus</name>
    <dbReference type="NCBI Taxonomy" id="6941"/>
    <lineage>
        <taxon>Eukaryota</taxon>
        <taxon>Metazoa</taxon>
        <taxon>Ecdysozoa</taxon>
        <taxon>Arthropoda</taxon>
        <taxon>Chelicerata</taxon>
        <taxon>Arachnida</taxon>
        <taxon>Acari</taxon>
        <taxon>Parasitiformes</taxon>
        <taxon>Ixodida</taxon>
        <taxon>Ixodoidea</taxon>
        <taxon>Ixodidae</taxon>
        <taxon>Rhipicephalinae</taxon>
        <taxon>Rhipicephalus</taxon>
        <taxon>Boophilus</taxon>
    </lineage>
</organism>
<feature type="chain" id="PRO_5027031457" evidence="1">
    <location>
        <begin position="29"/>
        <end position="85"/>
    </location>
</feature>
<name>A0A6M2DBQ1_RHIMP</name>